<feature type="domain" description="MAM" evidence="6">
    <location>
        <begin position="546"/>
        <end position="711"/>
    </location>
</feature>
<dbReference type="Pfam" id="PF00629">
    <property type="entry name" value="MAM"/>
    <property type="match status" value="23"/>
</dbReference>
<dbReference type="Pfam" id="PF00057">
    <property type="entry name" value="Ldl_recept_a"/>
    <property type="match status" value="1"/>
</dbReference>
<feature type="domain" description="MAM" evidence="6">
    <location>
        <begin position="3174"/>
        <end position="3338"/>
    </location>
</feature>
<keyword evidence="5" id="KW-0732">Signal</keyword>
<feature type="region of interest" description="Disordered" evidence="4">
    <location>
        <begin position="24"/>
        <end position="48"/>
    </location>
</feature>
<evidence type="ECO:0000256" key="5">
    <source>
        <dbReference type="SAM" id="SignalP"/>
    </source>
</evidence>
<dbReference type="SMART" id="SM00137">
    <property type="entry name" value="MAM"/>
    <property type="match status" value="22"/>
</dbReference>
<proteinExistence type="predicted"/>
<reference evidence="7" key="1">
    <citation type="submission" date="2021-02" db="EMBL/GenBank/DDBJ databases">
        <authorList>
            <person name="Nowell W R."/>
        </authorList>
    </citation>
    <scope>NUCLEOTIDE SEQUENCE</scope>
</reference>
<feature type="domain" description="MAM" evidence="6">
    <location>
        <begin position="1805"/>
        <end position="1966"/>
    </location>
</feature>
<dbReference type="InterPro" id="IPR023415">
    <property type="entry name" value="LDLR_class-A_CS"/>
</dbReference>
<dbReference type="PANTHER" id="PTHR23282:SF101">
    <property type="entry name" value="MAM DOMAIN-CONTAINING PROTEIN"/>
    <property type="match status" value="1"/>
</dbReference>
<dbReference type="CDD" id="cd06263">
    <property type="entry name" value="MAM"/>
    <property type="match status" value="23"/>
</dbReference>
<dbReference type="EMBL" id="CAJOBR010000946">
    <property type="protein sequence ID" value="CAF4563065.1"/>
    <property type="molecule type" value="Genomic_DNA"/>
</dbReference>
<feature type="non-terminal residue" evidence="7">
    <location>
        <position position="4183"/>
    </location>
</feature>
<evidence type="ECO:0000256" key="1">
    <source>
        <dbReference type="ARBA" id="ARBA00022737"/>
    </source>
</evidence>
<feature type="domain" description="MAM" evidence="6">
    <location>
        <begin position="3518"/>
        <end position="3681"/>
    </location>
</feature>
<dbReference type="InterPro" id="IPR013320">
    <property type="entry name" value="ConA-like_dom_sf"/>
</dbReference>
<dbReference type="InterPro" id="IPR000998">
    <property type="entry name" value="MAM_dom"/>
</dbReference>
<feature type="domain" description="MAM" evidence="6">
    <location>
        <begin position="1970"/>
        <end position="2133"/>
    </location>
</feature>
<feature type="domain" description="MAM" evidence="6">
    <location>
        <begin position="3015"/>
        <end position="3172"/>
    </location>
</feature>
<evidence type="ECO:0000256" key="3">
    <source>
        <dbReference type="PROSITE-ProRule" id="PRU00124"/>
    </source>
</evidence>
<feature type="domain" description="MAM" evidence="6">
    <location>
        <begin position="1077"/>
        <end position="1237"/>
    </location>
</feature>
<feature type="compositionally biased region" description="Polar residues" evidence="4">
    <location>
        <begin position="33"/>
        <end position="48"/>
    </location>
</feature>
<protein>
    <recommendedName>
        <fullName evidence="6">MAM domain-containing protein</fullName>
    </recommendedName>
</protein>
<feature type="domain" description="MAM" evidence="6">
    <location>
        <begin position="743"/>
        <end position="911"/>
    </location>
</feature>
<feature type="domain" description="MAM" evidence="6">
    <location>
        <begin position="1435"/>
        <end position="1611"/>
    </location>
</feature>
<feature type="signal peptide" evidence="5">
    <location>
        <begin position="1"/>
        <end position="18"/>
    </location>
</feature>
<dbReference type="SMART" id="SM00192">
    <property type="entry name" value="LDLa"/>
    <property type="match status" value="2"/>
</dbReference>
<dbReference type="InterPro" id="IPR051560">
    <property type="entry name" value="MAM_domain-containing"/>
</dbReference>
<feature type="domain" description="MAM" evidence="6">
    <location>
        <begin position="3354"/>
        <end position="3516"/>
    </location>
</feature>
<feature type="domain" description="MAM" evidence="6">
    <location>
        <begin position="2135"/>
        <end position="2300"/>
    </location>
</feature>
<feature type="domain" description="MAM" evidence="6">
    <location>
        <begin position="1271"/>
        <end position="1432"/>
    </location>
</feature>
<dbReference type="FunFam" id="2.60.120.200:FF:000182">
    <property type="entry name" value="MAM and LDL-receptor class A domain-containing protein 1"/>
    <property type="match status" value="1"/>
</dbReference>
<evidence type="ECO:0000259" key="6">
    <source>
        <dbReference type="PROSITE" id="PS50060"/>
    </source>
</evidence>
<dbReference type="Proteomes" id="UP000663848">
    <property type="component" value="Unassembled WGS sequence"/>
</dbReference>
<dbReference type="Gene3D" id="2.60.120.200">
    <property type="match status" value="24"/>
</dbReference>
<feature type="domain" description="MAM" evidence="6">
    <location>
        <begin position="2851"/>
        <end position="3013"/>
    </location>
</feature>
<keyword evidence="2 3" id="KW-1015">Disulfide bond</keyword>
<dbReference type="SUPFAM" id="SSF57424">
    <property type="entry name" value="LDL receptor-like module"/>
    <property type="match status" value="1"/>
</dbReference>
<evidence type="ECO:0000256" key="2">
    <source>
        <dbReference type="ARBA" id="ARBA00023157"/>
    </source>
</evidence>
<comment type="caution">
    <text evidence="7">The sequence shown here is derived from an EMBL/GenBank/DDBJ whole genome shotgun (WGS) entry which is preliminary data.</text>
</comment>
<sequence length="4183" mass="466252">MDRSVLLLLCIYLIGIAAQSTIPDEDPGWRNDPVNNENVEWHQSPSTQTSKQTFVLKYSNDKNLESSEQHRARLFGTAHLPSRDLPSCLSFTYQTKDERSSKLSVFVHNRTVWRSRSRLGQSENHIQLNISLSTVNSLPKATLVGFDGQVTNEGEIQLENIVITHQACPTLTFKLPSTRRSNSPIQSSQSRTTRYLTTKAVAGYDCTFEQDMCGWTKGQHNTLDWFREQPSGNQLAGIIGPLTDHTYGNSTGYYVTTRVPIPVPAISDIDLSSIVSPRLPDNAQTPMCAEWWYMMHGTDQTEFNVYLIPNENFTSQKSIWRRYGDQGRHWQYAQVQIEPENKITRVLYEVIAIWSIRSEVSVDDIKLLDGPCIRPDFYSVSCTFEEEHICGYSSDASGQLAWTRGRGATLTDFTGATEDHTLGTEQGHFMFIESSSPKKLGDKARLISTMAQPEDGRCLEFWYHMYGQDIGQLNVYVNTNTLNNDSRSLVWSRGANVGDVWRKAHVATEYSAPFRVIFEGVIGKGHQGDIAIDDIESLKVSCREPNNCDFEGDTFCGWENVKKTDQFDWEITSGASSSTLISGPLADHTLQTGEGSYGYIDSNNNRKIGDKALLISQSMSDTGLNGMCFEFFYHMFGEGIGALTVYLQKEGFQPIPMWTLSGHQDDNWFEGKVGFAVDSDHSLLIEAKITQNDEGDIGIDDLLITNGYCPTFPAFAIPPDAYTTTRPAVTAGLTTPPRVPSDFDCNFESATCPSWTIITKPGLAWTRVQGVTASQQDVHNPLYDHTGNQPTQYYLLLQPNKTAPITNNNISSQFRSVPLGNNRQCLEFWYFMYGPNVGSLSVEKLSGVLSQVRWTSAGGKGFEWYHAQVNLQASTSNPPQYNIVIEGTWSDANRGAIAIDDIILLNGTCQTTSDQCDFDSDDSICGYQYSPSGQFNWTRGLASVVQLGVNPNVDHTTQTNEGYYMLAEGKNRNIYDRALLLTPVQERTSGSCLHFWYFMHATTQKIQLNVYLSPQGTDGWVFGGNFDNRWLYAQMNVRSPNQPWQGVFEAQVLVQNPDASVSLDDVSITRGLCPSLGDCTFETDLCGWQNNDIDADMDWLVGTGIHSLGTGPQFDHTTNTAQGKYLMIETSLPTKPGDRARLRSLIFDGTNGDAKCFRFWFHMYGDSIGTLNVYVFDGTYKRIWSLSGNRGNNWYEGQVSYISSVPYQMIIEAIAGKDYLGDISIDDFTFTTSNCSIRPMNDAVPTAATTLPSTLSTTTIRQSTLAPQSPWDCNFEQGVLCPTWTHDNTADFRWAAKQGQTPSMNTGPTTDHTYGTSDGWYIYMEASFPQQYNQRCRIVSEEIQGQKCLQFWYYMYGMDVDTLNVYIKVNGNMGKPVWTRTRDQGKQWLKGQYPIFPQANTKFQIVFEGIVGQYGLGDIAIDDIVVYQSCPNEDRLCSFEDPKLCSYSNDATTQYSWIRATGNDPVATGFKPLTDHTDGTSNGAYMLVDISKQAPGVTDQRARLTSPVIVPNGEQCVEFWYYSDGDLISTLSKLQLFVRTSKQTTNTTGYLIWSKNILREGQWRLSQQRIPHGLSLTPYQVIFESIIFKFGANSPTVAIDDVFIRDRACPESGDCDFENGLCTWRNFLLFGNATWFVGSGSSKPPYNGPANDHTLGSDQGQYLLLSSSYTNQQSVVAVIQSETFPSTSTSGRCLTFWYVMRGNQLGRVDVNISTSQNTYMIWSLGFITQGESWQFASVGYYADEDHNIVIEGSVSAQMNGYYAIDDIDIRDGYCGITPITAGATMLTTPQTATRPTTPFQNPSIYDCTFEVDFCQWTFLTDGALNWTRNRGATLTAETGPQFDVTTHTNQGWYIYLETSFPVKLNDTARLLSPSIAGSTTKCFEFWYHMHGPDINRLDVLIVDSSNVETTVWSREGSQGNIWRLGKVKLNGITSLYSIILQGVAGVSFQGDIALDNLQLIDGNCPSDLPFECDFDDEDLCGFTNDPTEKHRWTRHKGATPGTLNGPSFDHTTLTSSGYYVYVPSASSSREGEKALLVSPWRNNTNGQCLSFWYHSFGADVGSLTVYRRVLSTSQLYPLWKVNYNFGDIWNAAEITIRKTDEPWAFAFESEYGVGFFGDLAIDDVTLREGFCPTLGSCSFESIDFCTWHNIRSPADQFDWLVAHGETDSAFTGPTVDHTFNDAFGYYAYIETSSPRQTNDRAILESTILMPTSSIGSCFSFWYHMYGTVGSLNIYVNGVKSKEPLWVWGLKENQGDKWLNGQVTVKSSSYYRIRIEGIVGNSFQGDAAIDDLRIFENPCVLTPPDAEPFNIVPTTTSTRPTITNPPGPYDCSFESGICNGWENMANNQFNWTRVQASTVAAPGKLEFIISFSAIKKTSYDLEIDHTTNTVQGYFMQADLSKGGANDYARLKSPTLNNPQCMTFYYHLLGHGGTLNIYMADGNNLGISLWKRTGTQGDLWRFGRMEIKKLNVNIVFEAIAGPNSIGDVSIDDVIFTPGACQESAAIGGSCTFADFAQCGFTQNATASSLQWKTYTGSDTQVRTTPIPFDHTTGTNRGSYAYVDLENQGENLNGRLYSPMYTSTKNQSYCLEFYYVLAGSNNTFNVLTETTGSAQQVLFTRNYDHGFIWNKGEATLSTLNNARIVFEIITGYLRQGFVAIDDYMVKGGECSSRSNECTFDDNTYCSWTNAADNQFDWILRNGTTPSLDTGPNGDHTTVSGFYIYIETSVPAESEWKARLESEIYFDNRPRCFSFWYNMYGMDVGRLMIYVRSIVSANFTSESLVWALAGPRGPEWKHAFVPIQPNGRYQIIIEGVRGKSFEGDVAVDDIGVLQTESCKLQPFEADPAEVSQALVTCRFEEDFCQWKFDPTGQFNWTRHTGSTSSFDTGPTTGADDSPYYIYIEASFPQVEGDRAGLISPYISKPIGTMCFQFYYHMWGGNIGSLQISTLQNTPNGIQQNLIWERNETQLKQWRIGQINLRNIPYNFALKLDGYVGSGWEGDIALDEIFLTDGECPPSDWCDFELSFCGWINDTTSDFYWTRTQKATDSVGTGPTTDHTTGTDRGYYIYIETSAPQIRGQKARLISPMYTQASAVCLKFHYHMYGPSIGSLNVLIAGTQRLLWTKSGNLGNRWRYGHVTVSSNDPYQIAFEGVVGSSFQGDIAVDDISLVNGPCEEEGSCNFEDGTFCGFYNSKDEDNFDWALNQGGTISFDTGPTVDHTTGTSVGYYAYIESSFPQNHGDKAWLVSEVLESPKGACLDFWYHMKGNTTGNMSVYHRVLDAKPTSLWFKEGNQGDRWINAKIDLPTTNDHYDFIFEGVVGDGFESDIAIDDVIFIQGGTCAYFASTTPAPVTPQQAAYECDFEDGTFCDWQLETNDKPWVVSSGQTAVYGQAPLTDHTAQNVFGKYAYVQVQPTGGSVYFSTIGFRSLPKGLTLCLDFWYQAFVSSDTSLSVYVQNGTSPAVVTWTRRGTTARDQWSHTSVNLGTIRSTTHLTISAVIIPRTIGYVAVDDLKLLNGACQSPRICDFEDSLICGYRNDATAEFTWSRHKGATTSSSTGATNDHTYGTAIGYYMYIETSLPRQPNDKARLITPQYEAAAGGSCLQFFYHMWGIDTGALNVYLQTGTTIQGSPLWALGQDQGDLWRPARATIRSSGKFQVIFEGVVGKSFLGDISIDDVSITPGACNAAGSCTFEQDLCSWTPSEGNNDFDWYRLSSKQISLIYNGTNYPQTDTTVNNAYGHFLWAAPDFRSNRMNQSANLYSEILLAFQNQAGVCVSFSYFVTGTSSLNVYSRPRPAGGSSVLLWSVNGDQGNKWLQANVDVSVTGSDFEIYFEGKFNQITTAGSIALDDLYIHSSACSAIDTTPSPFVPFDCGDGITVSQADVCNFITDCSNGRDEQICGDCTFEQDTCRWLDSSPGAFAWARDQGLNAAPASLGPVVDHTAHTSQGYYMYVRISDGIVWDEAIFELQQLLQPSSATCELEFWHHMINDQFLSVHLIEGDDSIDIWEEEHTHSDQWLRVIIPLGRIARPWRLQFLAEKGWEDGNIAIDDIRLLGCQFPAIRPNCTSDQFRCQRGACVPKNRICDFTDDCGDNSDELNCTSNVMCSFEEPTGLCGWVQDKTDNLDWELGQGATSSFGTGPKRDHTLGLPSGHFIFLEASFPAVKGDRARVLSPVMNNTGGGCRFRFYWH</sequence>
<feature type="domain" description="MAM" evidence="6">
    <location>
        <begin position="2328"/>
        <end position="2500"/>
    </location>
</feature>
<dbReference type="PROSITE" id="PS50060">
    <property type="entry name" value="MAM_2"/>
    <property type="match status" value="23"/>
</dbReference>
<name>A0A820ZFY3_9BILA</name>
<feature type="chain" id="PRO_5032307025" description="MAM domain-containing protein" evidence="5">
    <location>
        <begin position="19"/>
        <end position="4183"/>
    </location>
</feature>
<dbReference type="SUPFAM" id="SSF49899">
    <property type="entry name" value="Concanavalin A-like lectins/glucanases"/>
    <property type="match status" value="23"/>
</dbReference>
<feature type="domain" description="MAM" evidence="6">
    <location>
        <begin position="380"/>
        <end position="544"/>
    </location>
</feature>
<accession>A0A820ZFY3</accession>
<feature type="domain" description="MAM" evidence="6">
    <location>
        <begin position="204"/>
        <end position="374"/>
    </location>
</feature>
<feature type="disulfide bond" evidence="3">
    <location>
        <begin position="4078"/>
        <end position="4093"/>
    </location>
</feature>
<dbReference type="PANTHER" id="PTHR23282">
    <property type="entry name" value="APICAL ENDOSOMAL GLYCOPROTEIN PRECURSOR"/>
    <property type="match status" value="1"/>
</dbReference>
<feature type="domain" description="MAM" evidence="6">
    <location>
        <begin position="3683"/>
        <end position="3854"/>
    </location>
</feature>
<evidence type="ECO:0000256" key="4">
    <source>
        <dbReference type="SAM" id="MobiDB-lite"/>
    </source>
</evidence>
<feature type="domain" description="MAM" evidence="6">
    <location>
        <begin position="2672"/>
        <end position="2836"/>
    </location>
</feature>
<feature type="domain" description="MAM" evidence="6">
    <location>
        <begin position="914"/>
        <end position="1075"/>
    </location>
</feature>
<gene>
    <name evidence="7" type="ORF">QYT958_LOCUS9115</name>
</gene>
<feature type="disulfide bond" evidence="3">
    <location>
        <begin position="4066"/>
        <end position="4084"/>
    </location>
</feature>
<feature type="disulfide bond" evidence="3">
    <location>
        <begin position="4059"/>
        <end position="4071"/>
    </location>
</feature>
<dbReference type="GO" id="GO:0016020">
    <property type="term" value="C:membrane"/>
    <property type="evidence" value="ECO:0007669"/>
    <property type="project" value="InterPro"/>
</dbReference>
<dbReference type="PROSITE" id="PS50068">
    <property type="entry name" value="LDLRA_2"/>
    <property type="match status" value="1"/>
</dbReference>
<feature type="domain" description="MAM" evidence="6">
    <location>
        <begin position="3895"/>
        <end position="4052"/>
    </location>
</feature>
<evidence type="ECO:0000313" key="8">
    <source>
        <dbReference type="Proteomes" id="UP000663848"/>
    </source>
</evidence>
<organism evidence="7 8">
    <name type="scientific">Rotaria socialis</name>
    <dbReference type="NCBI Taxonomy" id="392032"/>
    <lineage>
        <taxon>Eukaryota</taxon>
        <taxon>Metazoa</taxon>
        <taxon>Spiralia</taxon>
        <taxon>Gnathifera</taxon>
        <taxon>Rotifera</taxon>
        <taxon>Eurotatoria</taxon>
        <taxon>Bdelloidea</taxon>
        <taxon>Philodinida</taxon>
        <taxon>Philodinidae</taxon>
        <taxon>Rotaria</taxon>
    </lineage>
</organism>
<dbReference type="InterPro" id="IPR036055">
    <property type="entry name" value="LDL_receptor-like_sf"/>
</dbReference>
<dbReference type="InterPro" id="IPR002172">
    <property type="entry name" value="LDrepeatLR_classA_rpt"/>
</dbReference>
<evidence type="ECO:0000313" key="7">
    <source>
        <dbReference type="EMBL" id="CAF4563065.1"/>
    </source>
</evidence>
<keyword evidence="1" id="KW-0677">Repeat</keyword>
<dbReference type="PROSITE" id="PS01209">
    <property type="entry name" value="LDLRA_1"/>
    <property type="match status" value="1"/>
</dbReference>
<dbReference type="Gene3D" id="4.10.400.10">
    <property type="entry name" value="Low-density Lipoprotein Receptor"/>
    <property type="match status" value="1"/>
</dbReference>
<feature type="domain" description="MAM" evidence="6">
    <location>
        <begin position="4097"/>
        <end position="4183"/>
    </location>
</feature>
<feature type="domain" description="MAM" evidence="6">
    <location>
        <begin position="1613"/>
        <end position="1776"/>
    </location>
</feature>
<feature type="domain" description="MAM" evidence="6">
    <location>
        <begin position="2506"/>
        <end position="2669"/>
    </location>
</feature>
<dbReference type="CDD" id="cd00112">
    <property type="entry name" value="LDLa"/>
    <property type="match status" value="2"/>
</dbReference>